<evidence type="ECO:0000256" key="2">
    <source>
        <dbReference type="ARBA" id="ARBA00022516"/>
    </source>
</evidence>
<dbReference type="Pfam" id="PF12242">
    <property type="entry name" value="Eno-Rase_NADH_b"/>
    <property type="match status" value="1"/>
</dbReference>
<dbReference type="GO" id="GO:0004318">
    <property type="term" value="F:enoyl-[acyl-carrier-protein] reductase (NADH) activity"/>
    <property type="evidence" value="ECO:0007669"/>
    <property type="project" value="TreeGrafter"/>
</dbReference>
<dbReference type="Gene3D" id="3.40.50.720">
    <property type="entry name" value="NAD(P)-binding Rossmann-like Domain"/>
    <property type="match status" value="1"/>
</dbReference>
<name>A0A938X9C7_9FIRM</name>
<reference evidence="13" key="1">
    <citation type="submission" date="2020-08" db="EMBL/GenBank/DDBJ databases">
        <authorList>
            <person name="Cejkova D."/>
            <person name="Kubasova T."/>
            <person name="Jahodarova E."/>
            <person name="Rychlik I."/>
        </authorList>
    </citation>
    <scope>NUCLEOTIDE SEQUENCE</scope>
    <source>
        <strain evidence="13">An559</strain>
    </source>
</reference>
<evidence type="ECO:0000259" key="10">
    <source>
        <dbReference type="Pfam" id="PF07055"/>
    </source>
</evidence>
<keyword evidence="5 9" id="KW-0520">NAD</keyword>
<evidence type="ECO:0000256" key="9">
    <source>
        <dbReference type="HAMAP-Rule" id="MF_01838"/>
    </source>
</evidence>
<dbReference type="PANTHER" id="PTHR37480:SF1">
    <property type="entry name" value="ENOYL-[ACYL-CARRIER-PROTEIN] REDUCTASE [NADH]"/>
    <property type="match status" value="1"/>
</dbReference>
<evidence type="ECO:0000256" key="7">
    <source>
        <dbReference type="ARBA" id="ARBA00023160"/>
    </source>
</evidence>
<evidence type="ECO:0000259" key="12">
    <source>
        <dbReference type="Pfam" id="PF12242"/>
    </source>
</evidence>
<feature type="binding site" evidence="9">
    <location>
        <position position="242"/>
    </location>
    <ligand>
        <name>NAD(+)</name>
        <dbReference type="ChEBI" id="CHEBI:57540"/>
    </ligand>
</feature>
<organism evidence="13 14">
    <name type="scientific">Merdimmobilis hominis</name>
    <dbReference type="NCBI Taxonomy" id="2897707"/>
    <lineage>
        <taxon>Bacteria</taxon>
        <taxon>Bacillati</taxon>
        <taxon>Bacillota</taxon>
        <taxon>Clostridia</taxon>
        <taxon>Eubacteriales</taxon>
        <taxon>Oscillospiraceae</taxon>
        <taxon>Merdimmobilis</taxon>
    </lineage>
</organism>
<dbReference type="Pfam" id="PF12241">
    <property type="entry name" value="Enoyl_reductase"/>
    <property type="match status" value="1"/>
</dbReference>
<dbReference type="EMBL" id="JACJKY010000020">
    <property type="protein sequence ID" value="MBM6921621.1"/>
    <property type="molecule type" value="Genomic_DNA"/>
</dbReference>
<dbReference type="RefSeq" id="WP_204447738.1">
    <property type="nucleotide sequence ID" value="NZ_JACJKY010000020.1"/>
</dbReference>
<proteinExistence type="inferred from homology"/>
<dbReference type="InterPro" id="IPR024910">
    <property type="entry name" value="Enoyl-CoA_Rdtase_cat_dom"/>
</dbReference>
<evidence type="ECO:0000313" key="14">
    <source>
        <dbReference type="Proteomes" id="UP000774750"/>
    </source>
</evidence>
<evidence type="ECO:0000256" key="8">
    <source>
        <dbReference type="ARBA" id="ARBA00048302"/>
    </source>
</evidence>
<keyword evidence="4 9" id="KW-0560">Oxidoreductase</keyword>
<comment type="similarity">
    <text evidence="9">Belongs to the TER reductase family.</text>
</comment>
<dbReference type="PANTHER" id="PTHR37480">
    <property type="entry name" value="ENOYL-[ACYL-CARRIER-PROTEIN] REDUCTASE [NADH]"/>
    <property type="match status" value="1"/>
</dbReference>
<dbReference type="Proteomes" id="UP000774750">
    <property type="component" value="Unassembled WGS sequence"/>
</dbReference>
<feature type="domain" description="Trans-2-enoyl-CoA reductase-like NAD(P)H binding" evidence="12">
    <location>
        <begin position="2"/>
        <end position="79"/>
    </location>
</feature>
<evidence type="ECO:0000256" key="4">
    <source>
        <dbReference type="ARBA" id="ARBA00023002"/>
    </source>
</evidence>
<keyword evidence="7 9" id="KW-0275">Fatty acid biosynthesis</keyword>
<evidence type="ECO:0000313" key="13">
    <source>
        <dbReference type="EMBL" id="MBM6921621.1"/>
    </source>
</evidence>
<feature type="binding site" evidence="9">
    <location>
        <position position="223"/>
    </location>
    <ligand>
        <name>substrate</name>
    </ligand>
</feature>
<keyword evidence="2 9" id="KW-0444">Lipid biosynthesis</keyword>
<evidence type="ECO:0000256" key="5">
    <source>
        <dbReference type="ARBA" id="ARBA00023027"/>
    </source>
</evidence>
<evidence type="ECO:0000256" key="6">
    <source>
        <dbReference type="ARBA" id="ARBA00023098"/>
    </source>
</evidence>
<feature type="active site" description="Proton donor" evidence="9">
    <location>
        <position position="233"/>
    </location>
</feature>
<comment type="caution">
    <text evidence="9">Lacks conserved residue(s) required for the propagation of feature annotation.</text>
</comment>
<feature type="binding site" evidence="9">
    <location>
        <begin position="110"/>
        <end position="111"/>
    </location>
    <ligand>
        <name>NAD(+)</name>
        <dbReference type="ChEBI" id="CHEBI:57540"/>
    </ligand>
</feature>
<gene>
    <name evidence="9" type="primary">fabV</name>
    <name evidence="13" type="ORF">H6A12_10715</name>
</gene>
<dbReference type="NCBIfam" id="NF043048">
    <property type="entry name" value="EnoyACPredFabV"/>
    <property type="match status" value="1"/>
</dbReference>
<dbReference type="InterPro" id="IPR050048">
    <property type="entry name" value="FabV-like_NADH_b"/>
</dbReference>
<evidence type="ECO:0000256" key="1">
    <source>
        <dbReference type="ARBA" id="ARBA00011245"/>
    </source>
</evidence>
<keyword evidence="3 9" id="KW-0276">Fatty acid metabolism</keyword>
<dbReference type="GO" id="GO:0051287">
    <property type="term" value="F:NAD binding"/>
    <property type="evidence" value="ECO:0007669"/>
    <property type="project" value="UniProtKB-UniRule"/>
</dbReference>
<sequence>MIVKPKIRGFICTTAHPDGCKAIVKEQIDYVKSQAKTEGPKKVLVIGASMGYGLASRISAAYSCGAATLGVIFDRNGSEKRTGTAGWYNTAAFEEFAKADGLYAKTINGDAYSKEIKDKVIETIKADLGKVDMVVYSLAAPKRVAADGTVYSSVLKTTGESYTNKTIDLKNRTVSDVTIEPATEEEITHTVKVMGGEDWRDWIDALRAADAIEPHAVTVAYSYIGPELTHPMYFDGSIGRAKAHLARTAEEISAECGGIRAYISVNKALVTQSSAAIPIVPLYISILYKVMKAHGNHEGCIEQMYRLFHDKLYGASVCTDESGMVRMDDWEMEEDIQKEVSALWENISTETLGECADIDGYWHDFYRLFGFEAAGVDYDADEDVVRPIEGVE</sequence>
<comment type="subunit">
    <text evidence="1 9">Monomer.</text>
</comment>
<dbReference type="GO" id="GO:0006633">
    <property type="term" value="P:fatty acid biosynthetic process"/>
    <property type="evidence" value="ECO:0007669"/>
    <property type="project" value="UniProtKB-UniRule"/>
</dbReference>
<comment type="function">
    <text evidence="9">Involved in the fatty acid synthesis (FAS II). Catalyzes the reduction of a carbon-carbon double bond in an enoyl moiety that is covalently linked to a coenzyme A (CoA).</text>
</comment>
<dbReference type="EC" id="1.3.1.44" evidence="9"/>
<protein>
    <recommendedName>
        <fullName evidence="9">Trans-2-enoyl-CoA reductase [NADH]</fullName>
        <shortName evidence="9">TER</shortName>
        <ecNumber evidence="9">1.3.1.44</ecNumber>
    </recommendedName>
</protein>
<reference evidence="13" key="2">
    <citation type="journal article" date="2021" name="Sci. Rep.">
        <title>The distribution of antibiotic resistance genes in chicken gut microbiota commensals.</title>
        <authorList>
            <person name="Juricova H."/>
            <person name="Matiasovicova J."/>
            <person name="Kubasova T."/>
            <person name="Cejkova D."/>
            <person name="Rychlik I."/>
        </authorList>
    </citation>
    <scope>NUCLEOTIDE SEQUENCE</scope>
    <source>
        <strain evidence="13">An559</strain>
    </source>
</reference>
<dbReference type="HAMAP" id="MF_01838">
    <property type="entry name" value="FabV_reductase"/>
    <property type="match status" value="1"/>
</dbReference>
<comment type="catalytic activity">
    <reaction evidence="8 9">
        <text>a 2,3-saturated acyl-CoA + NAD(+) = a (2E)-enoyl-CoA + NADH + H(+)</text>
        <dbReference type="Rhea" id="RHEA:18177"/>
        <dbReference type="ChEBI" id="CHEBI:15378"/>
        <dbReference type="ChEBI" id="CHEBI:57540"/>
        <dbReference type="ChEBI" id="CHEBI:57945"/>
        <dbReference type="ChEBI" id="CHEBI:58856"/>
        <dbReference type="ChEBI" id="CHEBI:65111"/>
        <dbReference type="EC" id="1.3.1.44"/>
    </reaction>
</comment>
<evidence type="ECO:0000259" key="11">
    <source>
        <dbReference type="Pfam" id="PF12241"/>
    </source>
</evidence>
<dbReference type="InterPro" id="IPR024906">
    <property type="entry name" value="Eno_Rdtase_FAD-bd_dom"/>
</dbReference>
<dbReference type="AlphaFoldDB" id="A0A938X9C7"/>
<dbReference type="InterPro" id="IPR010758">
    <property type="entry name" value="Trans-2-enoyl-CoA_reductase"/>
</dbReference>
<dbReference type="Pfam" id="PF07055">
    <property type="entry name" value="Eno-Rase_FAD_bd"/>
    <property type="match status" value="1"/>
</dbReference>
<feature type="domain" description="Enoyl reductase FAD binding" evidence="10">
    <location>
        <begin position="319"/>
        <end position="381"/>
    </location>
</feature>
<keyword evidence="14" id="KW-1185">Reference proteome</keyword>
<dbReference type="GO" id="GO:0050343">
    <property type="term" value="F:trans-2-enoyl-CoA reductase (NADH) activity"/>
    <property type="evidence" value="ECO:0007669"/>
    <property type="project" value="UniProtKB-UniRule"/>
</dbReference>
<keyword evidence="6 9" id="KW-0443">Lipid metabolism</keyword>
<feature type="binding site" evidence="9">
    <location>
        <begin position="269"/>
        <end position="271"/>
    </location>
    <ligand>
        <name>NAD(+)</name>
        <dbReference type="ChEBI" id="CHEBI:57540"/>
    </ligand>
</feature>
<feature type="binding site" evidence="9">
    <location>
        <begin position="138"/>
        <end position="139"/>
    </location>
    <ligand>
        <name>NAD(+)</name>
        <dbReference type="ChEBI" id="CHEBI:57540"/>
    </ligand>
</feature>
<feature type="domain" description="Trans-2-enoyl-CoA reductase catalytic" evidence="11">
    <location>
        <begin position="81"/>
        <end position="313"/>
    </location>
</feature>
<accession>A0A938X9C7</accession>
<dbReference type="NCBIfam" id="NF010177">
    <property type="entry name" value="PRK13656.1"/>
    <property type="match status" value="1"/>
</dbReference>
<comment type="caution">
    <text evidence="13">The sequence shown here is derived from an EMBL/GenBank/DDBJ whole genome shotgun (WGS) entry which is preliminary data.</text>
</comment>
<comment type="pathway">
    <text evidence="9">Lipid metabolism; fatty acid biosynthesis.</text>
</comment>
<evidence type="ECO:0000256" key="3">
    <source>
        <dbReference type="ARBA" id="ARBA00022832"/>
    </source>
</evidence>